<dbReference type="OrthoDB" id="9767561at2"/>
<gene>
    <name evidence="2" type="ORF">FB458_3372</name>
</gene>
<dbReference type="Pfam" id="PF01593">
    <property type="entry name" value="Amino_oxidase"/>
    <property type="match status" value="1"/>
</dbReference>
<evidence type="ECO:0000313" key="2">
    <source>
        <dbReference type="EMBL" id="TQJ10252.1"/>
    </source>
</evidence>
<feature type="domain" description="Amine oxidase" evidence="1">
    <location>
        <begin position="15"/>
        <end position="437"/>
    </location>
</feature>
<name>A0A542E4H4_9MICO</name>
<evidence type="ECO:0000313" key="3">
    <source>
        <dbReference type="Proteomes" id="UP000317893"/>
    </source>
</evidence>
<dbReference type="Gene3D" id="3.50.50.60">
    <property type="entry name" value="FAD/NAD(P)-binding domain"/>
    <property type="match status" value="1"/>
</dbReference>
<keyword evidence="3" id="KW-1185">Reference proteome</keyword>
<comment type="caution">
    <text evidence="2">The sequence shown here is derived from an EMBL/GenBank/DDBJ whole genome shotgun (WGS) entry which is preliminary data.</text>
</comment>
<dbReference type="PANTHER" id="PTHR42841">
    <property type="entry name" value="AMINE OXIDASE"/>
    <property type="match status" value="1"/>
</dbReference>
<dbReference type="AlphaFoldDB" id="A0A542E4H4"/>
<dbReference type="GO" id="GO:0016491">
    <property type="term" value="F:oxidoreductase activity"/>
    <property type="evidence" value="ECO:0007669"/>
    <property type="project" value="InterPro"/>
</dbReference>
<proteinExistence type="predicted"/>
<reference evidence="2 3" key="1">
    <citation type="submission" date="2019-06" db="EMBL/GenBank/DDBJ databases">
        <title>Sequencing the genomes of 1000 actinobacteria strains.</title>
        <authorList>
            <person name="Klenk H.-P."/>
        </authorList>
    </citation>
    <scope>NUCLEOTIDE SEQUENCE [LARGE SCALE GENOMIC DNA]</scope>
    <source>
        <strain evidence="2 3">DSM 18607</strain>
    </source>
</reference>
<dbReference type="EMBL" id="VFMN01000001">
    <property type="protein sequence ID" value="TQJ10252.1"/>
    <property type="molecule type" value="Genomic_DNA"/>
</dbReference>
<organism evidence="2 3">
    <name type="scientific">Lapillicoccus jejuensis</name>
    <dbReference type="NCBI Taxonomy" id="402171"/>
    <lineage>
        <taxon>Bacteria</taxon>
        <taxon>Bacillati</taxon>
        <taxon>Actinomycetota</taxon>
        <taxon>Actinomycetes</taxon>
        <taxon>Micrococcales</taxon>
        <taxon>Intrasporangiaceae</taxon>
        <taxon>Lapillicoccus</taxon>
    </lineage>
</organism>
<accession>A0A542E4H4</accession>
<dbReference type="InterPro" id="IPR002937">
    <property type="entry name" value="Amino_oxidase"/>
</dbReference>
<dbReference type="RefSeq" id="WP_141849503.1">
    <property type="nucleotide sequence ID" value="NZ_BAAAPR010000015.1"/>
</dbReference>
<sequence length="444" mass="45881">MGDGDADVVVVGAGLAGLVAAATLQSRGVDTVLLEAGDRVGGRVATDVVDGHRCDVGFQLLNPAYPAARRYLDLEALRLRAFPRGARVWTDDGDLVLADPVRSAAALARSAGPTARTLARLSAAHPGSLPALGREVAGLARWVAPVLARPAAVRRRGGSGRDATLARRLDALEVDGPLRRHVLEPFLAGVLADGGLAATSDAYARLVARSFALGAPAVPTLGMGAIPQQLAGRLRAPARLGVRARAVRPGVVETSDGEYRGRHVVVATDGWGAERLGLGPAPAAGGLTTWWFSLPDPGTDAERPGRGDGVLLVDARRGPVVNTAVVSAVAPSYAPPGRLLVEATTVHGRGGADDGSVGEARVRSELARLWRTDTSEAAGWELLVAHDLPHALPVSTPDRSLRAGQSRGDGLWVAGDHVDTPSLQGAMVSGRRVANAVTRALKGR</sequence>
<evidence type="ECO:0000259" key="1">
    <source>
        <dbReference type="Pfam" id="PF01593"/>
    </source>
</evidence>
<dbReference type="InterPro" id="IPR036188">
    <property type="entry name" value="FAD/NAD-bd_sf"/>
</dbReference>
<protein>
    <submittedName>
        <fullName evidence="2">Phytoene dehydrogenase-like protein</fullName>
    </submittedName>
</protein>
<dbReference type="Proteomes" id="UP000317893">
    <property type="component" value="Unassembled WGS sequence"/>
</dbReference>
<dbReference type="SUPFAM" id="SSF51905">
    <property type="entry name" value="FAD/NAD(P)-binding domain"/>
    <property type="match status" value="1"/>
</dbReference>